<evidence type="ECO:0000313" key="7">
    <source>
        <dbReference type="EMBL" id="CAH9075692.1"/>
    </source>
</evidence>
<dbReference type="InterPro" id="IPR004181">
    <property type="entry name" value="Znf_MIZ"/>
</dbReference>
<keyword evidence="1" id="KW-0479">Metal-binding</keyword>
<dbReference type="CDD" id="cd16650">
    <property type="entry name" value="SP-RING_PIAS-like"/>
    <property type="match status" value="1"/>
</dbReference>
<name>A0AAV0CLK2_9ASTE</name>
<dbReference type="Pfam" id="PF02891">
    <property type="entry name" value="zf-MIZ"/>
    <property type="match status" value="1"/>
</dbReference>
<evidence type="ECO:0000259" key="6">
    <source>
        <dbReference type="PROSITE" id="PS51044"/>
    </source>
</evidence>
<dbReference type="Gene3D" id="3.30.40.10">
    <property type="entry name" value="Zinc/RING finger domain, C3HC4 (zinc finger)"/>
    <property type="match status" value="1"/>
</dbReference>
<reference evidence="7" key="1">
    <citation type="submission" date="2022-07" db="EMBL/GenBank/DDBJ databases">
        <authorList>
            <person name="Macas J."/>
            <person name="Novak P."/>
            <person name="Neumann P."/>
        </authorList>
    </citation>
    <scope>NUCLEOTIDE SEQUENCE</scope>
</reference>
<evidence type="ECO:0000256" key="2">
    <source>
        <dbReference type="ARBA" id="ARBA00022771"/>
    </source>
</evidence>
<keyword evidence="8" id="KW-1185">Reference proteome</keyword>
<feature type="domain" description="SP-RING-type" evidence="6">
    <location>
        <begin position="306"/>
        <end position="387"/>
    </location>
</feature>
<sequence length="715" mass="78465">MTENSYALLAATLAGCGGRGGSRDNAMNASVMNSFRFSMVFDMLALHVRAQPESGISEFFELCISLARHIDFSIASKKVPTKAPELPSLFKQVCQRKYDPTMEIAIMVLMASAKSASQSGWFSEKDSQDICHLANEISSNICSTTDFKSEASGSLSIISTIMTRFFPTTKMGQILAFLEVKPGFGAFVNAFHIARDVEFSPEEKIMLLVAQTDNMESSSCLLSPPQVNFLINGSAVKKRTAGFMDSGPQAPTLISNMLECGANLLQAVGEFNGKYIIVVAYISMMSTPDPATLQNYVLPAPALEDPELDIIVGPSRISLNCPISFKRIKTPIKGHSCKHLKCFDYDNYVSINSKRPSWRCPHCNQHVCFTDIRVDQSIFKVLKEVAENVTDVIIYSDGSWKAIMESDGEHHNHPNNNSNKKMPDTSPEFAEGEMVPPYSNPHVDILDLTALDNNEKGTEEEIVDQKESQTKYQGQPCTNYYPFNIVGDHFWSTTFLSTFGLGSAPNQQTTNSIPASMIHGGVGGPSPRNTLPLHWPQFCNSPNSPFSYGMHQQFPTIPYNVNTLHELQQLHCSFPSSAHPTQQLNSSQRTPYLTSQSQRAPAQSYVSSGIGRSNGAFQHSMHAPRPPLVNPTRGDQSGNIVGRVPVDSTDWRPASRMRGSLSGQAYDDALNQYLIHHQPRAQSNTPANVSPQLQALIANRVGHASASLVNHSSTG</sequence>
<feature type="region of interest" description="Disordered" evidence="5">
    <location>
        <begin position="575"/>
        <end position="654"/>
    </location>
</feature>
<feature type="compositionally biased region" description="Polar residues" evidence="5">
    <location>
        <begin position="575"/>
        <end position="617"/>
    </location>
</feature>
<evidence type="ECO:0000256" key="5">
    <source>
        <dbReference type="SAM" id="MobiDB-lite"/>
    </source>
</evidence>
<dbReference type="EMBL" id="CAMAPF010000030">
    <property type="protein sequence ID" value="CAH9075692.1"/>
    <property type="molecule type" value="Genomic_DNA"/>
</dbReference>
<dbReference type="AlphaFoldDB" id="A0AAV0CLK2"/>
<comment type="caution">
    <text evidence="7">The sequence shown here is derived from an EMBL/GenBank/DDBJ whole genome shotgun (WGS) entry which is preliminary data.</text>
</comment>
<evidence type="ECO:0000313" key="8">
    <source>
        <dbReference type="Proteomes" id="UP001152523"/>
    </source>
</evidence>
<dbReference type="GO" id="GO:0000785">
    <property type="term" value="C:chromatin"/>
    <property type="evidence" value="ECO:0007669"/>
    <property type="project" value="TreeGrafter"/>
</dbReference>
<evidence type="ECO:0000256" key="1">
    <source>
        <dbReference type="ARBA" id="ARBA00022723"/>
    </source>
</evidence>
<dbReference type="GO" id="GO:0008270">
    <property type="term" value="F:zinc ion binding"/>
    <property type="evidence" value="ECO:0007669"/>
    <property type="project" value="UniProtKB-KW"/>
</dbReference>
<evidence type="ECO:0000256" key="4">
    <source>
        <dbReference type="PROSITE-ProRule" id="PRU00452"/>
    </source>
</evidence>
<accession>A0AAV0CLK2</accession>
<dbReference type="InterPro" id="IPR013083">
    <property type="entry name" value="Znf_RING/FYVE/PHD"/>
</dbReference>
<dbReference type="Proteomes" id="UP001152523">
    <property type="component" value="Unassembled WGS sequence"/>
</dbReference>
<keyword evidence="3" id="KW-0862">Zinc</keyword>
<dbReference type="PANTHER" id="PTHR10782:SF4">
    <property type="entry name" value="TONALLI, ISOFORM E"/>
    <property type="match status" value="1"/>
</dbReference>
<feature type="region of interest" description="Disordered" evidence="5">
    <location>
        <begin position="405"/>
        <end position="427"/>
    </location>
</feature>
<protein>
    <recommendedName>
        <fullName evidence="6">SP-RING-type domain-containing protein</fullName>
    </recommendedName>
</protein>
<proteinExistence type="predicted"/>
<dbReference type="GO" id="GO:0016925">
    <property type="term" value="P:protein sumoylation"/>
    <property type="evidence" value="ECO:0007669"/>
    <property type="project" value="TreeGrafter"/>
</dbReference>
<gene>
    <name evidence="7" type="ORF">CEPIT_LOCUS5598</name>
</gene>
<dbReference type="PANTHER" id="PTHR10782">
    <property type="entry name" value="ZINC FINGER MIZ DOMAIN-CONTAINING PROTEIN"/>
    <property type="match status" value="1"/>
</dbReference>
<dbReference type="PROSITE" id="PS51044">
    <property type="entry name" value="ZF_SP_RING"/>
    <property type="match status" value="1"/>
</dbReference>
<organism evidence="7 8">
    <name type="scientific">Cuscuta epithymum</name>
    <dbReference type="NCBI Taxonomy" id="186058"/>
    <lineage>
        <taxon>Eukaryota</taxon>
        <taxon>Viridiplantae</taxon>
        <taxon>Streptophyta</taxon>
        <taxon>Embryophyta</taxon>
        <taxon>Tracheophyta</taxon>
        <taxon>Spermatophyta</taxon>
        <taxon>Magnoliopsida</taxon>
        <taxon>eudicotyledons</taxon>
        <taxon>Gunneridae</taxon>
        <taxon>Pentapetalae</taxon>
        <taxon>asterids</taxon>
        <taxon>lamiids</taxon>
        <taxon>Solanales</taxon>
        <taxon>Convolvulaceae</taxon>
        <taxon>Cuscuteae</taxon>
        <taxon>Cuscuta</taxon>
        <taxon>Cuscuta subgen. Cuscuta</taxon>
    </lineage>
</organism>
<evidence type="ECO:0000256" key="3">
    <source>
        <dbReference type="ARBA" id="ARBA00022833"/>
    </source>
</evidence>
<keyword evidence="2 4" id="KW-0863">Zinc-finger</keyword>
<dbReference type="GO" id="GO:0061665">
    <property type="term" value="F:SUMO ligase activity"/>
    <property type="evidence" value="ECO:0007669"/>
    <property type="project" value="TreeGrafter"/>
</dbReference>